<dbReference type="AlphaFoldDB" id="X1F452"/>
<keyword evidence="4" id="KW-0560">Oxidoreductase</keyword>
<protein>
    <recommendedName>
        <fullName evidence="5">FAD-dependent oxidoreductase 2 FAD-binding domain-containing protein</fullName>
    </recommendedName>
</protein>
<evidence type="ECO:0000256" key="2">
    <source>
        <dbReference type="ARBA" id="ARBA00022630"/>
    </source>
</evidence>
<proteinExistence type="predicted"/>
<dbReference type="InterPro" id="IPR003953">
    <property type="entry name" value="FAD-dep_OxRdtase_2_FAD-bd"/>
</dbReference>
<evidence type="ECO:0000256" key="1">
    <source>
        <dbReference type="ARBA" id="ARBA00001974"/>
    </source>
</evidence>
<dbReference type="InterPro" id="IPR005288">
    <property type="entry name" value="NadB"/>
</dbReference>
<comment type="cofactor">
    <cofactor evidence="1">
        <name>FAD</name>
        <dbReference type="ChEBI" id="CHEBI:57692"/>
    </cofactor>
</comment>
<accession>X1F452</accession>
<feature type="non-terminal residue" evidence="6">
    <location>
        <position position="1"/>
    </location>
</feature>
<dbReference type="InterPro" id="IPR036188">
    <property type="entry name" value="FAD/NAD-bd_sf"/>
</dbReference>
<sequence>GGISGLTLAIKLARLAPDNKILLITKENVEEGSTFYAQGGIACVWSDNDSFEKHIQDTLKAGDGLCDEEIVKKILTQAPERIKELIDIGVNFTRKENGEYDLGKEGGHS</sequence>
<dbReference type="GO" id="GO:0008734">
    <property type="term" value="F:L-aspartate oxidase activity"/>
    <property type="evidence" value="ECO:0007669"/>
    <property type="project" value="InterPro"/>
</dbReference>
<dbReference type="PANTHER" id="PTHR42716:SF2">
    <property type="entry name" value="L-ASPARTATE OXIDASE, CHLOROPLASTIC"/>
    <property type="match status" value="1"/>
</dbReference>
<comment type="caution">
    <text evidence="6">The sequence shown here is derived from an EMBL/GenBank/DDBJ whole genome shotgun (WGS) entry which is preliminary data.</text>
</comment>
<gene>
    <name evidence="6" type="ORF">S01H4_65275</name>
</gene>
<name>X1F452_9ZZZZ</name>
<dbReference type="GO" id="GO:0009435">
    <property type="term" value="P:NAD+ biosynthetic process"/>
    <property type="evidence" value="ECO:0007669"/>
    <property type="project" value="InterPro"/>
</dbReference>
<dbReference type="Gene3D" id="3.50.50.60">
    <property type="entry name" value="FAD/NAD(P)-binding domain"/>
    <property type="match status" value="1"/>
</dbReference>
<keyword evidence="3" id="KW-0274">FAD</keyword>
<feature type="domain" description="FAD-dependent oxidoreductase 2 FAD-binding" evidence="5">
    <location>
        <begin position="1"/>
        <end position="109"/>
    </location>
</feature>
<reference evidence="6" key="1">
    <citation type="journal article" date="2014" name="Front. Microbiol.">
        <title>High frequency of phylogenetically diverse reductive dehalogenase-homologous genes in deep subseafloor sedimentary metagenomes.</title>
        <authorList>
            <person name="Kawai M."/>
            <person name="Futagami T."/>
            <person name="Toyoda A."/>
            <person name="Takaki Y."/>
            <person name="Nishi S."/>
            <person name="Hori S."/>
            <person name="Arai W."/>
            <person name="Tsubouchi T."/>
            <person name="Morono Y."/>
            <person name="Uchiyama I."/>
            <person name="Ito T."/>
            <person name="Fujiyama A."/>
            <person name="Inagaki F."/>
            <person name="Takami H."/>
        </authorList>
    </citation>
    <scope>NUCLEOTIDE SEQUENCE</scope>
    <source>
        <strain evidence="6">Expedition CK06-06</strain>
    </source>
</reference>
<organism evidence="6">
    <name type="scientific">marine sediment metagenome</name>
    <dbReference type="NCBI Taxonomy" id="412755"/>
    <lineage>
        <taxon>unclassified sequences</taxon>
        <taxon>metagenomes</taxon>
        <taxon>ecological metagenomes</taxon>
    </lineage>
</organism>
<dbReference type="PANTHER" id="PTHR42716">
    <property type="entry name" value="L-ASPARTATE OXIDASE"/>
    <property type="match status" value="1"/>
</dbReference>
<dbReference type="EMBL" id="BART01039878">
    <property type="protein sequence ID" value="GAH24154.1"/>
    <property type="molecule type" value="Genomic_DNA"/>
</dbReference>
<dbReference type="Pfam" id="PF00890">
    <property type="entry name" value="FAD_binding_2"/>
    <property type="match status" value="1"/>
</dbReference>
<evidence type="ECO:0000259" key="5">
    <source>
        <dbReference type="Pfam" id="PF00890"/>
    </source>
</evidence>
<feature type="non-terminal residue" evidence="6">
    <location>
        <position position="109"/>
    </location>
</feature>
<evidence type="ECO:0000256" key="3">
    <source>
        <dbReference type="ARBA" id="ARBA00022827"/>
    </source>
</evidence>
<evidence type="ECO:0000256" key="4">
    <source>
        <dbReference type="ARBA" id="ARBA00023002"/>
    </source>
</evidence>
<keyword evidence="2" id="KW-0285">Flavoprotein</keyword>
<dbReference type="SUPFAM" id="SSF51905">
    <property type="entry name" value="FAD/NAD(P)-binding domain"/>
    <property type="match status" value="1"/>
</dbReference>
<evidence type="ECO:0000313" key="6">
    <source>
        <dbReference type="EMBL" id="GAH24154.1"/>
    </source>
</evidence>